<evidence type="ECO:0000256" key="1">
    <source>
        <dbReference type="SAM" id="MobiDB-lite"/>
    </source>
</evidence>
<dbReference type="Proteomes" id="UP000265520">
    <property type="component" value="Unassembled WGS sequence"/>
</dbReference>
<accession>A0A392T306</accession>
<name>A0A392T306_9FABA</name>
<evidence type="ECO:0000313" key="3">
    <source>
        <dbReference type="Proteomes" id="UP000265520"/>
    </source>
</evidence>
<feature type="non-terminal residue" evidence="2">
    <location>
        <position position="1"/>
    </location>
</feature>
<dbReference type="AlphaFoldDB" id="A0A392T306"/>
<reference evidence="2 3" key="1">
    <citation type="journal article" date="2018" name="Front. Plant Sci.">
        <title>Red Clover (Trifolium pratense) and Zigzag Clover (T. medium) - A Picture of Genomic Similarities and Differences.</title>
        <authorList>
            <person name="Dluhosova J."/>
            <person name="Istvanek J."/>
            <person name="Nedelnik J."/>
            <person name="Repkova J."/>
        </authorList>
    </citation>
    <scope>NUCLEOTIDE SEQUENCE [LARGE SCALE GENOMIC DNA]</scope>
    <source>
        <strain evidence="3">cv. 10/8</strain>
        <tissue evidence="2">Leaf</tissue>
    </source>
</reference>
<sequence length="25" mass="2872">ISGETFPWDIEGIHGEKRAMKEQGR</sequence>
<keyword evidence="3" id="KW-1185">Reference proteome</keyword>
<feature type="region of interest" description="Disordered" evidence="1">
    <location>
        <begin position="1"/>
        <end position="25"/>
    </location>
</feature>
<organism evidence="2 3">
    <name type="scientific">Trifolium medium</name>
    <dbReference type="NCBI Taxonomy" id="97028"/>
    <lineage>
        <taxon>Eukaryota</taxon>
        <taxon>Viridiplantae</taxon>
        <taxon>Streptophyta</taxon>
        <taxon>Embryophyta</taxon>
        <taxon>Tracheophyta</taxon>
        <taxon>Spermatophyta</taxon>
        <taxon>Magnoliopsida</taxon>
        <taxon>eudicotyledons</taxon>
        <taxon>Gunneridae</taxon>
        <taxon>Pentapetalae</taxon>
        <taxon>rosids</taxon>
        <taxon>fabids</taxon>
        <taxon>Fabales</taxon>
        <taxon>Fabaceae</taxon>
        <taxon>Papilionoideae</taxon>
        <taxon>50 kb inversion clade</taxon>
        <taxon>NPAAA clade</taxon>
        <taxon>Hologalegina</taxon>
        <taxon>IRL clade</taxon>
        <taxon>Trifolieae</taxon>
        <taxon>Trifolium</taxon>
    </lineage>
</organism>
<protein>
    <submittedName>
        <fullName evidence="2">Uncharacterized protein</fullName>
    </submittedName>
</protein>
<comment type="caution">
    <text evidence="2">The sequence shown here is derived from an EMBL/GenBank/DDBJ whole genome shotgun (WGS) entry which is preliminary data.</text>
</comment>
<feature type="compositionally biased region" description="Basic and acidic residues" evidence="1">
    <location>
        <begin position="11"/>
        <end position="25"/>
    </location>
</feature>
<dbReference type="EMBL" id="LXQA010495969">
    <property type="protein sequence ID" value="MCI55419.1"/>
    <property type="molecule type" value="Genomic_DNA"/>
</dbReference>
<proteinExistence type="predicted"/>
<evidence type="ECO:0000313" key="2">
    <source>
        <dbReference type="EMBL" id="MCI55419.1"/>
    </source>
</evidence>